<comment type="caution">
    <text evidence="1">The sequence shown here is derived from an EMBL/GenBank/DDBJ whole genome shotgun (WGS) entry which is preliminary data.</text>
</comment>
<evidence type="ECO:0000313" key="1">
    <source>
        <dbReference type="EMBL" id="PWU49540.1"/>
    </source>
</evidence>
<proteinExistence type="predicted"/>
<evidence type="ECO:0000313" key="2">
    <source>
        <dbReference type="Proteomes" id="UP000245683"/>
    </source>
</evidence>
<dbReference type="OrthoDB" id="3638028at2"/>
<dbReference type="SUPFAM" id="SSF56112">
    <property type="entry name" value="Protein kinase-like (PK-like)"/>
    <property type="match status" value="1"/>
</dbReference>
<dbReference type="InterPro" id="IPR006748">
    <property type="entry name" value="NH2Glyco/OHUrea_AB-resist_kin"/>
</dbReference>
<organism evidence="1 2">
    <name type="scientific">Micromonospora globispora</name>
    <dbReference type="NCBI Taxonomy" id="1450148"/>
    <lineage>
        <taxon>Bacteria</taxon>
        <taxon>Bacillati</taxon>
        <taxon>Actinomycetota</taxon>
        <taxon>Actinomycetes</taxon>
        <taxon>Micromonosporales</taxon>
        <taxon>Micromonosporaceae</taxon>
        <taxon>Micromonospora</taxon>
    </lineage>
</organism>
<dbReference type="RefSeq" id="WP_109944244.1">
    <property type="nucleotide sequence ID" value="NZ_QGGF01000217.1"/>
</dbReference>
<keyword evidence="1" id="KW-0808">Transferase</keyword>
<accession>A0A317K9R2</accession>
<dbReference type="Pfam" id="PF04655">
    <property type="entry name" value="APH_6_hur"/>
    <property type="match status" value="1"/>
</dbReference>
<dbReference type="GO" id="GO:0019748">
    <property type="term" value="P:secondary metabolic process"/>
    <property type="evidence" value="ECO:0007669"/>
    <property type="project" value="InterPro"/>
</dbReference>
<name>A0A317K9R2_9ACTN</name>
<protein>
    <submittedName>
        <fullName evidence="1">Aminoglycoside phosphotransferase</fullName>
    </submittedName>
</protein>
<keyword evidence="2" id="KW-1185">Reference proteome</keyword>
<dbReference type="AlphaFoldDB" id="A0A317K9R2"/>
<dbReference type="EMBL" id="QGSV01000134">
    <property type="protein sequence ID" value="PWU49540.1"/>
    <property type="molecule type" value="Genomic_DNA"/>
</dbReference>
<dbReference type="Proteomes" id="UP000245683">
    <property type="component" value="Unassembled WGS sequence"/>
</dbReference>
<dbReference type="GO" id="GO:0016773">
    <property type="term" value="F:phosphotransferase activity, alcohol group as acceptor"/>
    <property type="evidence" value="ECO:0007669"/>
    <property type="project" value="InterPro"/>
</dbReference>
<sequence length="292" mass="32046">MTVEVEIPEGLRWTERVPAGREWLAVLPDRLAKCVERWELRVGRPFAYAFASLAMPAELPDGTPAVLKLQYPDDDSVHEATALAHWAGRGAVRLLAHDAERRALLVERCVPGAPLHGLPSEAALDVAVGLLPRLGVPAGPPFTPLAEEADGWAERLPAKWERLNQPFERVLLDAALGLLAELVPSQGEQVLVNQDLHAGNVLAAGREPWLVIDPKPLVGEREFAAVPLVRGPELGNSPAAVRHRLGRLSAELGLDRERVRGWAVVHTLAWSMAEDQIFPHQVEIVRWLLGME</sequence>
<reference evidence="2" key="1">
    <citation type="submission" date="2018-05" db="EMBL/GenBank/DDBJ databases">
        <title>Micromonospora globispora sp. nov. and Micromonospora rugosa sp. nov., isolated from marine sediment.</title>
        <authorList>
            <person name="Carro L."/>
            <person name="Aysel V."/>
            <person name="Cetin D."/>
            <person name="Igual J.M."/>
            <person name="Klenk H.-P."/>
            <person name="Trujillo M.E."/>
            <person name="Sahin N."/>
        </authorList>
    </citation>
    <scope>NUCLEOTIDE SEQUENCE [LARGE SCALE GENOMIC DNA]</scope>
    <source>
        <strain evidence="2">S2904</strain>
    </source>
</reference>
<gene>
    <name evidence="1" type="ORF">DLJ46_09265</name>
</gene>
<dbReference type="InterPro" id="IPR011009">
    <property type="entry name" value="Kinase-like_dom_sf"/>
</dbReference>